<dbReference type="InterPro" id="IPR025193">
    <property type="entry name" value="DUF4114"/>
</dbReference>
<dbReference type="RefSeq" id="WP_015228145.1">
    <property type="nucleotide sequence ID" value="NC_019780.1"/>
</dbReference>
<dbReference type="GO" id="GO:0005509">
    <property type="term" value="F:calcium ion binding"/>
    <property type="evidence" value="ECO:0007669"/>
    <property type="project" value="InterPro"/>
</dbReference>
<dbReference type="STRING" id="13035.Dacsa_0330"/>
<evidence type="ECO:0000256" key="1">
    <source>
        <dbReference type="ARBA" id="ARBA00004370"/>
    </source>
</evidence>
<dbReference type="eggNOG" id="COG2931">
    <property type="taxonomic scope" value="Bacteria"/>
</dbReference>
<evidence type="ECO:0000256" key="5">
    <source>
        <dbReference type="ARBA" id="ARBA00022889"/>
    </source>
</evidence>
<name>K9YRM0_DACS8</name>
<dbReference type="PATRIC" id="fig|13035.3.peg.373"/>
<dbReference type="EMBL" id="CP003944">
    <property type="protein sequence ID" value="AFZ49132.1"/>
    <property type="molecule type" value="Genomic_DNA"/>
</dbReference>
<proteinExistence type="predicted"/>
<sequence>MPRHIVSAEDIFVTPGEVAPITLTYRTNPEEENANTFNFSVAIDSSDLNVEDTNPDLTGIQLPEGTFVTDFVFGDTDPAEGFQSISADNDENDIDNDPSTDVLVTLAYARPFDGDWPFAAEGVDGQPVTLGTLEFTTLDDFTGTRANIILRDPDSEFIQADVAPEDQLGLFNIPEERLDAVNIKAENDIPNHAIDAELDSAFEPGSNVDISLTYSSQDPVRANANTFNFDVAINSSVFTIEDTNPDLTGIQLPEGTFVTDFVFGDINAEDEGFQSISANFDTEDVDNDPRTDVIITLAYARPFDEDDRPFEGDWPFAAEGVTEDQTSVDLGSLRLPLSGDFNPETQATTVNVVLREPDSDFEGSQGDVLDQLTLPLDVVENEPPQIQTPGEQNIDENNTAVVTVEATDPDGDNLSFSLSGGADQGRFAIDADGNLSFAEAPNFENPQDDNGDNVYEVDVTVSDGNEQTEDVTQSFQVTVNDVNEAPVAEDDTATTDEDSVLEVGITPRQVVSAELLNDAVADDEANIALRYSTANPPQQNAQTFNFQVAVDSSQFVIEDTNTELSDIQLSDEIFVDAFEFGSLFGTVPSASEDTEDIDNNPDTDVVITFAYFRLDGDWPFGADDVAPDQEVVDLGTLSLPLSDGFDETTAQVTLREPDSNFEGNNGDILTTIALPSGDTESQLASNLLANDSDPDEGDTLTISAVNGDAANVGTEVELASGALLTVNDNGSYIFDPNGAFESLPVGQSEDVTFTYTVSDAEGLPDEATATITVEGRNDTPEFVAPDPFEFTVDEFVETPTDGGNGASDAPVQIEVNLLANENGTPGAELTPADIANGDSFFVEVVASADDPSGISSLSLELGFDSTVLSAVEEQFNDATNIIVDRFDFDLGRVADLENGTITLAGGTIDATTDDDGDGVPDNVIGANGNPEQFALLQFEAIADPTDTVIDLEFPGVDDNGNPLGGTLGDATALSDVELDVQDFTFSDTQEGDGTFVGIVEAVDPDEGDTVSLSLTGDVDDDLFTIDAETGELSFNEAPDFENPQDEDGNNIYEVEVTATDSEGEAVSDTLDVIVENVNEVPTAQDDTGSTDEDTVLTVEVAEGVLANDTDPDGDDLTVSAVNGGEDNVGTEITLDSGALLTLNADGSYEYDSNGVFDELNDGETATDTFTYTVADGNGGTDTAEVTITIDGITDNVPPNFVDTEIAVDENTTAVPLEVEDADGDEVTLSLAGGDDRSLFEIDPNTGDLRFITAPDFENPLDDDRDNLYEVEVTADDGNGGTTTELLEITVTDQEISGDPNEPNVVNIDPSEPLIHTLDTETGNSDGLVEVGLVLLQPGQTTEAALEAGANVRTVFSVFPDTFDNGEPGTFEDLGTIQRILSVVGSNRVGYVLNEGNDQTIDEILAQDTNNLAESFEFGNFNQSQQGNTLTLEAGGVTFEVSQTGEESPLGANLQAQGLEVFDLRENVDGTQLTENDAVDARLSFDLISVAAFDNAIGFYTVDGGNGAIDGVNPGDEGYLDALLSNVVTDDSNGEEEDIILRGGANVDETSAEDFEVQIQGGQIIVPFIIARGGNLDALPDGADELPLRSEIYTPFIGANSDGADHFRLLADNTFGIEDLRGGGDQDFNDIIFQFDFA</sequence>
<feature type="domain" description="Cadherin" evidence="8">
    <location>
        <begin position="1082"/>
        <end position="1200"/>
    </location>
</feature>
<dbReference type="GO" id="GO:0007156">
    <property type="term" value="P:homophilic cell adhesion via plasma membrane adhesion molecules"/>
    <property type="evidence" value="ECO:0007669"/>
    <property type="project" value="InterPro"/>
</dbReference>
<keyword evidence="4" id="KW-0106">Calcium</keyword>
<evidence type="ECO:0000313" key="10">
    <source>
        <dbReference type="Proteomes" id="UP000010482"/>
    </source>
</evidence>
<dbReference type="SMART" id="SM00736">
    <property type="entry name" value="CADG"/>
    <property type="match status" value="2"/>
</dbReference>
<dbReference type="eggNOG" id="COG3209">
    <property type="taxonomic scope" value="Bacteria"/>
</dbReference>
<dbReference type="Pfam" id="PF17963">
    <property type="entry name" value="Big_9"/>
    <property type="match status" value="3"/>
</dbReference>
<dbReference type="HOGENOM" id="CLU_242961_0_0_3"/>
<evidence type="ECO:0000256" key="3">
    <source>
        <dbReference type="ARBA" id="ARBA00022737"/>
    </source>
</evidence>
<dbReference type="Pfam" id="PF13448">
    <property type="entry name" value="DUF4114"/>
    <property type="match status" value="1"/>
</dbReference>
<comment type="subcellular location">
    <subcellularLocation>
        <location evidence="1">Membrane</location>
    </subcellularLocation>
</comment>
<keyword evidence="2" id="KW-0812">Transmembrane</keyword>
<dbReference type="PROSITE" id="PS50268">
    <property type="entry name" value="CADHERIN_2"/>
    <property type="match status" value="4"/>
</dbReference>
<dbReference type="KEGG" id="dsl:Dacsa_0330"/>
<dbReference type="SMART" id="SM00112">
    <property type="entry name" value="CA"/>
    <property type="match status" value="3"/>
</dbReference>
<feature type="domain" description="Cadherin" evidence="8">
    <location>
        <begin position="370"/>
        <end position="488"/>
    </location>
</feature>
<dbReference type="Gene3D" id="2.60.40.60">
    <property type="entry name" value="Cadherins"/>
    <property type="match status" value="3"/>
</dbReference>
<keyword evidence="7" id="KW-0472">Membrane</keyword>
<dbReference type="Proteomes" id="UP000010482">
    <property type="component" value="Chromosome"/>
</dbReference>
<dbReference type="PANTHER" id="PTHR24025:SF23">
    <property type="entry name" value="NEURAL-CADHERIN"/>
    <property type="match status" value="1"/>
</dbReference>
<dbReference type="GO" id="GO:0005911">
    <property type="term" value="C:cell-cell junction"/>
    <property type="evidence" value="ECO:0007669"/>
    <property type="project" value="TreeGrafter"/>
</dbReference>
<keyword evidence="10" id="KW-1185">Reference proteome</keyword>
<dbReference type="SUPFAM" id="SSF49313">
    <property type="entry name" value="Cadherin-like"/>
    <property type="match status" value="3"/>
</dbReference>
<dbReference type="NCBIfam" id="TIGR01965">
    <property type="entry name" value="VCBS_repeat"/>
    <property type="match status" value="2"/>
</dbReference>
<dbReference type="OrthoDB" id="564496at2"/>
<dbReference type="PANTHER" id="PTHR24025">
    <property type="entry name" value="DESMOGLEIN FAMILY MEMBER"/>
    <property type="match status" value="1"/>
</dbReference>
<evidence type="ECO:0000256" key="6">
    <source>
        <dbReference type="ARBA" id="ARBA00022989"/>
    </source>
</evidence>
<feature type="domain" description="Cadherin" evidence="8">
    <location>
        <begin position="1199"/>
        <end position="1304"/>
    </location>
</feature>
<protein>
    <submittedName>
        <fullName evidence="9">Cadherin domain-containing protein</fullName>
    </submittedName>
</protein>
<dbReference type="Pfam" id="PF00028">
    <property type="entry name" value="Cadherin"/>
    <property type="match status" value="1"/>
</dbReference>
<dbReference type="GO" id="GO:0016020">
    <property type="term" value="C:membrane"/>
    <property type="evidence" value="ECO:0007669"/>
    <property type="project" value="UniProtKB-SubCell"/>
</dbReference>
<reference evidence="9" key="1">
    <citation type="submission" date="2012-04" db="EMBL/GenBank/DDBJ databases">
        <title>Finished genome of Dactylococcopsis salina PCC 8305.</title>
        <authorList>
            <consortium name="US DOE Joint Genome Institute"/>
            <person name="Gugger M."/>
            <person name="Coursin T."/>
            <person name="Rippka R."/>
            <person name="Tandeau De Marsac N."/>
            <person name="Huntemann M."/>
            <person name="Wei C.-L."/>
            <person name="Han J."/>
            <person name="Detter J.C."/>
            <person name="Han C."/>
            <person name="Tapia R."/>
            <person name="Daligault H."/>
            <person name="Chen A."/>
            <person name="Krypides N."/>
            <person name="Mavromatis K."/>
            <person name="Markowitz V."/>
            <person name="Szeto E."/>
            <person name="Ivanova N."/>
            <person name="Ovchinnikova G."/>
            <person name="Pagani I."/>
            <person name="Pati A."/>
            <person name="Goodwin L."/>
            <person name="Peters L."/>
            <person name="Pitluck S."/>
            <person name="Woyke T."/>
            <person name="Kerfeld C."/>
        </authorList>
    </citation>
    <scope>NUCLEOTIDE SEQUENCE [LARGE SCALE GENOMIC DNA]</scope>
    <source>
        <strain evidence="9">PCC 8305</strain>
    </source>
</reference>
<accession>K9YRM0</accession>
<gene>
    <name evidence="9" type="ORF">Dacsa_0330</name>
</gene>
<evidence type="ECO:0000256" key="2">
    <source>
        <dbReference type="ARBA" id="ARBA00022692"/>
    </source>
</evidence>
<keyword evidence="6" id="KW-1133">Transmembrane helix</keyword>
<evidence type="ECO:0000259" key="8">
    <source>
        <dbReference type="PROSITE" id="PS50268"/>
    </source>
</evidence>
<feature type="domain" description="Cadherin" evidence="8">
    <location>
        <begin position="993"/>
        <end position="1083"/>
    </location>
</feature>
<keyword evidence="5" id="KW-0130">Cell adhesion</keyword>
<dbReference type="InterPro" id="IPR015919">
    <property type="entry name" value="Cadherin-like_sf"/>
</dbReference>
<evidence type="ECO:0000313" key="9">
    <source>
        <dbReference type="EMBL" id="AFZ49132.1"/>
    </source>
</evidence>
<keyword evidence="3" id="KW-0677">Repeat</keyword>
<evidence type="ECO:0000256" key="4">
    <source>
        <dbReference type="ARBA" id="ARBA00022837"/>
    </source>
</evidence>
<evidence type="ECO:0000256" key="7">
    <source>
        <dbReference type="ARBA" id="ARBA00023136"/>
    </source>
</evidence>
<dbReference type="InterPro" id="IPR002126">
    <property type="entry name" value="Cadherin-like_dom"/>
</dbReference>
<dbReference type="CDD" id="cd11304">
    <property type="entry name" value="Cadherin_repeat"/>
    <property type="match status" value="3"/>
</dbReference>
<dbReference type="InterPro" id="IPR006644">
    <property type="entry name" value="Cadg"/>
</dbReference>
<dbReference type="InterPro" id="IPR050971">
    <property type="entry name" value="Cadherin-domain_protein"/>
</dbReference>
<dbReference type="InterPro" id="IPR010221">
    <property type="entry name" value="VCBS_dom"/>
</dbReference>
<organism evidence="9 10">
    <name type="scientific">Dactylococcopsis salina (strain PCC 8305)</name>
    <name type="common">Myxobactron salinum</name>
    <dbReference type="NCBI Taxonomy" id="13035"/>
    <lineage>
        <taxon>Bacteria</taxon>
        <taxon>Bacillati</taxon>
        <taxon>Cyanobacteriota</taxon>
        <taxon>Cyanophyceae</taxon>
        <taxon>Nodosilineales</taxon>
        <taxon>Cymatolegaceae</taxon>
        <taxon>Dactylococcopsis</taxon>
    </lineage>
</organism>